<feature type="chain" id="PRO_5021862341" description="Flagellar protein FliL" evidence="2">
    <location>
        <begin position="21"/>
        <end position="162"/>
    </location>
</feature>
<dbReference type="EMBL" id="FXTK01000007">
    <property type="protein sequence ID" value="SMO69233.1"/>
    <property type="molecule type" value="Genomic_DNA"/>
</dbReference>
<dbReference type="AlphaFoldDB" id="A0A521DC26"/>
<name>A0A521DC26_9RHOB</name>
<organism evidence="3 4">
    <name type="scientific">Paracoccus laeviglucosivorans</name>
    <dbReference type="NCBI Taxonomy" id="1197861"/>
    <lineage>
        <taxon>Bacteria</taxon>
        <taxon>Pseudomonadati</taxon>
        <taxon>Pseudomonadota</taxon>
        <taxon>Alphaproteobacteria</taxon>
        <taxon>Rhodobacterales</taxon>
        <taxon>Paracoccaceae</taxon>
        <taxon>Paracoccus</taxon>
    </lineage>
</organism>
<feature type="region of interest" description="Disordered" evidence="1">
    <location>
        <begin position="26"/>
        <end position="54"/>
    </location>
</feature>
<accession>A0A521DC26</accession>
<evidence type="ECO:0000313" key="3">
    <source>
        <dbReference type="EMBL" id="SMO69233.1"/>
    </source>
</evidence>
<evidence type="ECO:0000256" key="1">
    <source>
        <dbReference type="SAM" id="MobiDB-lite"/>
    </source>
</evidence>
<protein>
    <recommendedName>
        <fullName evidence="5">Flagellar protein FliL</fullName>
    </recommendedName>
</protein>
<sequence length="162" mass="17597">MKKLIILILPLLAFIGGAAAGDMLHGGNSRPKVTEPQTAEAGAEPEKPTEEQTEAATDWFKFPNQFFIPILRNGSTTGIMVMSLTLEMSADARPRIEAQEHRLRDAMLNALMIEANTGAFDGNFTAEPSQARLRQALLSAAHKASGPSITRVLIEDIARQDQ</sequence>
<keyword evidence="4" id="KW-1185">Reference proteome</keyword>
<evidence type="ECO:0000256" key="2">
    <source>
        <dbReference type="SAM" id="SignalP"/>
    </source>
</evidence>
<dbReference type="RefSeq" id="WP_142663088.1">
    <property type="nucleotide sequence ID" value="NZ_FXTK01000007.1"/>
</dbReference>
<dbReference type="Proteomes" id="UP000319014">
    <property type="component" value="Unassembled WGS sequence"/>
</dbReference>
<evidence type="ECO:0000313" key="4">
    <source>
        <dbReference type="Proteomes" id="UP000319014"/>
    </source>
</evidence>
<reference evidence="3 4" key="1">
    <citation type="submission" date="2017-05" db="EMBL/GenBank/DDBJ databases">
        <authorList>
            <person name="Varghese N."/>
            <person name="Submissions S."/>
        </authorList>
    </citation>
    <scope>NUCLEOTIDE SEQUENCE [LARGE SCALE GENOMIC DNA]</scope>
    <source>
        <strain evidence="3 4">DSM 100094</strain>
    </source>
</reference>
<feature type="signal peptide" evidence="2">
    <location>
        <begin position="1"/>
        <end position="20"/>
    </location>
</feature>
<evidence type="ECO:0008006" key="5">
    <source>
        <dbReference type="Google" id="ProtNLM"/>
    </source>
</evidence>
<gene>
    <name evidence="3" type="ORF">SAMN06265221_10793</name>
</gene>
<keyword evidence="2" id="KW-0732">Signal</keyword>
<dbReference type="OrthoDB" id="7864548at2"/>
<proteinExistence type="predicted"/>